<name>A0A445MTI4_9BACT</name>
<dbReference type="InterPro" id="IPR006442">
    <property type="entry name" value="Antitoxin_Phd/YefM"/>
</dbReference>
<reference evidence="3" key="1">
    <citation type="submission" date="2018-01" db="EMBL/GenBank/DDBJ databases">
        <authorList>
            <person name="Regsiter A."/>
            <person name="William W."/>
        </authorList>
    </citation>
    <scope>NUCLEOTIDE SEQUENCE</scope>
    <source>
        <strain evidence="3">TRIP AH-1</strain>
    </source>
</reference>
<dbReference type="NCBIfam" id="TIGR01552">
    <property type="entry name" value="phd_fam"/>
    <property type="match status" value="1"/>
</dbReference>
<sequence>MIQRRVGIREAKVQLSKLIKLVKSGQEIILTDRGNPVGKIVQVEKDALPLSERIRLLEEQGIIAPANKKIKKIPIPIPVADNLTQKMLQEDRNHVR</sequence>
<accession>A0A445MTI4</accession>
<dbReference type="Gene3D" id="3.40.1620.10">
    <property type="entry name" value="YefM-like domain"/>
    <property type="match status" value="1"/>
</dbReference>
<proteinExistence type="inferred from homology"/>
<dbReference type="EMBL" id="OJIN01000061">
    <property type="protein sequence ID" value="SPD72778.1"/>
    <property type="molecule type" value="Genomic_DNA"/>
</dbReference>
<comment type="similarity">
    <text evidence="1 2">Belongs to the phD/YefM antitoxin family.</text>
</comment>
<protein>
    <recommendedName>
        <fullName evidence="2">Antitoxin</fullName>
    </recommendedName>
</protein>
<dbReference type="AlphaFoldDB" id="A0A445MTI4"/>
<dbReference type="SUPFAM" id="SSF143120">
    <property type="entry name" value="YefM-like"/>
    <property type="match status" value="1"/>
</dbReference>
<comment type="function">
    <text evidence="2">Antitoxin component of a type II toxin-antitoxin (TA) system.</text>
</comment>
<evidence type="ECO:0000313" key="3">
    <source>
        <dbReference type="EMBL" id="SPD72778.1"/>
    </source>
</evidence>
<gene>
    <name evidence="3" type="ORF">PITCH_A1530008</name>
</gene>
<dbReference type="Pfam" id="PF02604">
    <property type="entry name" value="PhdYeFM_antitox"/>
    <property type="match status" value="1"/>
</dbReference>
<evidence type="ECO:0000256" key="2">
    <source>
        <dbReference type="RuleBase" id="RU362080"/>
    </source>
</evidence>
<organism evidence="3">
    <name type="scientific">uncultured Desulfobacterium sp</name>
    <dbReference type="NCBI Taxonomy" id="201089"/>
    <lineage>
        <taxon>Bacteria</taxon>
        <taxon>Pseudomonadati</taxon>
        <taxon>Thermodesulfobacteriota</taxon>
        <taxon>Desulfobacteria</taxon>
        <taxon>Desulfobacterales</taxon>
        <taxon>Desulfobacteriaceae</taxon>
        <taxon>Desulfobacterium</taxon>
        <taxon>environmental samples</taxon>
    </lineage>
</organism>
<dbReference type="InterPro" id="IPR036165">
    <property type="entry name" value="YefM-like_sf"/>
</dbReference>
<evidence type="ECO:0000256" key="1">
    <source>
        <dbReference type="ARBA" id="ARBA00009981"/>
    </source>
</evidence>